<keyword evidence="4" id="KW-1185">Reference proteome</keyword>
<protein>
    <recommendedName>
        <fullName evidence="5">Tat pathway signal sequence</fullName>
    </recommendedName>
</protein>
<proteinExistence type="inferred from homology"/>
<dbReference type="EMBL" id="NHYD01000644">
    <property type="protein sequence ID" value="PPQ93674.1"/>
    <property type="molecule type" value="Genomic_DNA"/>
</dbReference>
<evidence type="ECO:0000256" key="2">
    <source>
        <dbReference type="ARBA" id="ARBA00035112"/>
    </source>
</evidence>
<accession>A0A409XSJ2</accession>
<dbReference type="InterPro" id="IPR021765">
    <property type="entry name" value="UstYa-like"/>
</dbReference>
<sequence>MTARHRKLAQTPAAFVNSVAPVQHLITYENKVFREGFGSDVSLYQQPPSPEVDSAWERLYDFGVSRITKEEASKLVNQTYRLPGDEDHYVVHLDVFHQLHCLNMLRKALHPDYYKEGMHMNKQHLDHCVENIRQSLICSADVTPLVWQWVDRVQEVRITGNIMHKCRDYDKIMEWGLEHRLNHELNFTGFH</sequence>
<name>A0A409XSJ2_PSICY</name>
<dbReference type="InParanoid" id="A0A409XSJ2"/>
<comment type="pathway">
    <text evidence="1">Mycotoxin biosynthesis.</text>
</comment>
<dbReference type="PANTHER" id="PTHR33365:SF4">
    <property type="entry name" value="CYCLOCHLOROTINE BIOSYNTHESIS PROTEIN O"/>
    <property type="match status" value="1"/>
</dbReference>
<dbReference type="GO" id="GO:0043386">
    <property type="term" value="P:mycotoxin biosynthetic process"/>
    <property type="evidence" value="ECO:0007669"/>
    <property type="project" value="InterPro"/>
</dbReference>
<evidence type="ECO:0000313" key="3">
    <source>
        <dbReference type="EMBL" id="PPQ93674.1"/>
    </source>
</evidence>
<comment type="similarity">
    <text evidence="2">Belongs to the ustYa family.</text>
</comment>
<evidence type="ECO:0000256" key="1">
    <source>
        <dbReference type="ARBA" id="ARBA00004685"/>
    </source>
</evidence>
<gene>
    <name evidence="3" type="ORF">CVT25_012733</name>
</gene>
<dbReference type="Proteomes" id="UP000283269">
    <property type="component" value="Unassembled WGS sequence"/>
</dbReference>
<dbReference type="STRING" id="93625.A0A409XSJ2"/>
<reference evidence="3 4" key="1">
    <citation type="journal article" date="2018" name="Evol. Lett.">
        <title>Horizontal gene cluster transfer increased hallucinogenic mushroom diversity.</title>
        <authorList>
            <person name="Reynolds H.T."/>
            <person name="Vijayakumar V."/>
            <person name="Gluck-Thaler E."/>
            <person name="Korotkin H.B."/>
            <person name="Matheny P.B."/>
            <person name="Slot J.C."/>
        </authorList>
    </citation>
    <scope>NUCLEOTIDE SEQUENCE [LARGE SCALE GENOMIC DNA]</scope>
    <source>
        <strain evidence="3 4">2631</strain>
    </source>
</reference>
<dbReference type="OrthoDB" id="3687641at2759"/>
<dbReference type="AlphaFoldDB" id="A0A409XSJ2"/>
<comment type="caution">
    <text evidence="3">The sequence shown here is derived from an EMBL/GenBank/DDBJ whole genome shotgun (WGS) entry which is preliminary data.</text>
</comment>
<organism evidence="3 4">
    <name type="scientific">Psilocybe cyanescens</name>
    <dbReference type="NCBI Taxonomy" id="93625"/>
    <lineage>
        <taxon>Eukaryota</taxon>
        <taxon>Fungi</taxon>
        <taxon>Dikarya</taxon>
        <taxon>Basidiomycota</taxon>
        <taxon>Agaricomycotina</taxon>
        <taxon>Agaricomycetes</taxon>
        <taxon>Agaricomycetidae</taxon>
        <taxon>Agaricales</taxon>
        <taxon>Agaricineae</taxon>
        <taxon>Strophariaceae</taxon>
        <taxon>Psilocybe</taxon>
    </lineage>
</organism>
<dbReference type="Pfam" id="PF11807">
    <property type="entry name" value="UstYa"/>
    <property type="match status" value="1"/>
</dbReference>
<evidence type="ECO:0000313" key="4">
    <source>
        <dbReference type="Proteomes" id="UP000283269"/>
    </source>
</evidence>
<dbReference type="PANTHER" id="PTHR33365">
    <property type="entry name" value="YALI0B05434P"/>
    <property type="match status" value="1"/>
</dbReference>
<evidence type="ECO:0008006" key="5">
    <source>
        <dbReference type="Google" id="ProtNLM"/>
    </source>
</evidence>